<dbReference type="Gene3D" id="3.40.50.150">
    <property type="entry name" value="Vaccinia Virus protein VP39"/>
    <property type="match status" value="1"/>
</dbReference>
<gene>
    <name evidence="5" type="ORF">ACFQ3Q_08625</name>
</gene>
<dbReference type="EC" id="2.1.1.-" evidence="5"/>
<feature type="domain" description="Methyltransferase type 11" evidence="4">
    <location>
        <begin position="39"/>
        <end position="126"/>
    </location>
</feature>
<evidence type="ECO:0000259" key="4">
    <source>
        <dbReference type="Pfam" id="PF08241"/>
    </source>
</evidence>
<evidence type="ECO:0000256" key="3">
    <source>
        <dbReference type="ARBA" id="ARBA00022679"/>
    </source>
</evidence>
<evidence type="ECO:0000313" key="5">
    <source>
        <dbReference type="EMBL" id="MFD1095810.1"/>
    </source>
</evidence>
<dbReference type="Proteomes" id="UP001597131">
    <property type="component" value="Unassembled WGS sequence"/>
</dbReference>
<sequence>MKDNFSTKSEDYAKFRPGYPAEVFRFIENHLRNKEKAWDCGTGNGQVAEAVSEFMERVEATDISRRQLENAVAKPNIYYSRQSAEKTKFPDESFDLVTVGQAIHWFNFDEFYGEVKRLLKPGGLIAVLGYSLFNSNPETDEVILKFYKEIIGPFWDPERKYLDEKYQSIPFPFDEIGTPQFESKVSWSFEHLIGYLRTWSAVKHYENSKNHNPVDLISEELYKAYGDYGEISFPILFRLGRK</sequence>
<dbReference type="SUPFAM" id="SSF53335">
    <property type="entry name" value="S-adenosyl-L-methionine-dependent methyltransferases"/>
    <property type="match status" value="1"/>
</dbReference>
<organism evidence="5 6">
    <name type="scientific">Salegentibacter chungangensis</name>
    <dbReference type="NCBI Taxonomy" id="1335724"/>
    <lineage>
        <taxon>Bacteria</taxon>
        <taxon>Pseudomonadati</taxon>
        <taxon>Bacteroidota</taxon>
        <taxon>Flavobacteriia</taxon>
        <taxon>Flavobacteriales</taxon>
        <taxon>Flavobacteriaceae</taxon>
        <taxon>Salegentibacter</taxon>
    </lineage>
</organism>
<evidence type="ECO:0000256" key="2">
    <source>
        <dbReference type="ARBA" id="ARBA00022603"/>
    </source>
</evidence>
<protein>
    <submittedName>
        <fullName evidence="5">Class I SAM-dependent methyltransferase</fullName>
        <ecNumber evidence="5">2.1.1.-</ecNumber>
    </submittedName>
</protein>
<dbReference type="PANTHER" id="PTHR44942:SF4">
    <property type="entry name" value="METHYLTRANSFERASE TYPE 11 DOMAIN-CONTAINING PROTEIN"/>
    <property type="match status" value="1"/>
</dbReference>
<dbReference type="EMBL" id="JBHTLI010000001">
    <property type="protein sequence ID" value="MFD1095810.1"/>
    <property type="molecule type" value="Genomic_DNA"/>
</dbReference>
<dbReference type="GO" id="GO:0032259">
    <property type="term" value="P:methylation"/>
    <property type="evidence" value="ECO:0007669"/>
    <property type="project" value="UniProtKB-KW"/>
</dbReference>
<keyword evidence="3 5" id="KW-0808">Transferase</keyword>
<dbReference type="CDD" id="cd02440">
    <property type="entry name" value="AdoMet_MTases"/>
    <property type="match status" value="1"/>
</dbReference>
<name>A0ABW3NT81_9FLAO</name>
<dbReference type="PANTHER" id="PTHR44942">
    <property type="entry name" value="METHYLTRANSF_11 DOMAIN-CONTAINING PROTEIN"/>
    <property type="match status" value="1"/>
</dbReference>
<comment type="caution">
    <text evidence="5">The sequence shown here is derived from an EMBL/GenBank/DDBJ whole genome shotgun (WGS) entry which is preliminary data.</text>
</comment>
<proteinExistence type="inferred from homology"/>
<dbReference type="InterPro" id="IPR013216">
    <property type="entry name" value="Methyltransf_11"/>
</dbReference>
<dbReference type="Pfam" id="PF08241">
    <property type="entry name" value="Methyltransf_11"/>
    <property type="match status" value="1"/>
</dbReference>
<accession>A0ABW3NT81</accession>
<keyword evidence="6" id="KW-1185">Reference proteome</keyword>
<keyword evidence="2 5" id="KW-0489">Methyltransferase</keyword>
<evidence type="ECO:0000256" key="1">
    <source>
        <dbReference type="ARBA" id="ARBA00008361"/>
    </source>
</evidence>
<evidence type="ECO:0000313" key="6">
    <source>
        <dbReference type="Proteomes" id="UP001597131"/>
    </source>
</evidence>
<dbReference type="GO" id="GO:0008168">
    <property type="term" value="F:methyltransferase activity"/>
    <property type="evidence" value="ECO:0007669"/>
    <property type="project" value="UniProtKB-KW"/>
</dbReference>
<dbReference type="RefSeq" id="WP_380744857.1">
    <property type="nucleotide sequence ID" value="NZ_JBHTLI010000001.1"/>
</dbReference>
<dbReference type="InterPro" id="IPR029063">
    <property type="entry name" value="SAM-dependent_MTases_sf"/>
</dbReference>
<dbReference type="InterPro" id="IPR051052">
    <property type="entry name" value="Diverse_substrate_MTase"/>
</dbReference>
<comment type="similarity">
    <text evidence="1">Belongs to the methyltransferase superfamily.</text>
</comment>
<reference evidence="6" key="1">
    <citation type="journal article" date="2019" name="Int. J. Syst. Evol. Microbiol.">
        <title>The Global Catalogue of Microorganisms (GCM) 10K type strain sequencing project: providing services to taxonomists for standard genome sequencing and annotation.</title>
        <authorList>
            <consortium name="The Broad Institute Genomics Platform"/>
            <consortium name="The Broad Institute Genome Sequencing Center for Infectious Disease"/>
            <person name="Wu L."/>
            <person name="Ma J."/>
        </authorList>
    </citation>
    <scope>NUCLEOTIDE SEQUENCE [LARGE SCALE GENOMIC DNA]</scope>
    <source>
        <strain evidence="6">CCUG 64793</strain>
    </source>
</reference>